<proteinExistence type="predicted"/>
<evidence type="ECO:0000256" key="1">
    <source>
        <dbReference type="ARBA" id="ARBA00022664"/>
    </source>
</evidence>
<keyword evidence="1" id="KW-0507">mRNA processing</keyword>
<evidence type="ECO:0000313" key="3">
    <source>
        <dbReference type="EMBL" id="MBW0578413.1"/>
    </source>
</evidence>
<dbReference type="InterPro" id="IPR036875">
    <property type="entry name" value="Znf_CCHC_sf"/>
</dbReference>
<dbReference type="AlphaFoldDB" id="A0A9Q3KBH4"/>
<dbReference type="OrthoDB" id="4230923at2759"/>
<dbReference type="EMBL" id="AVOT02102738">
    <property type="protein sequence ID" value="MBW0578413.1"/>
    <property type="molecule type" value="Genomic_DNA"/>
</dbReference>
<organism evidence="3 4">
    <name type="scientific">Austropuccinia psidii MF-1</name>
    <dbReference type="NCBI Taxonomy" id="1389203"/>
    <lineage>
        <taxon>Eukaryota</taxon>
        <taxon>Fungi</taxon>
        <taxon>Dikarya</taxon>
        <taxon>Basidiomycota</taxon>
        <taxon>Pucciniomycotina</taxon>
        <taxon>Pucciniomycetes</taxon>
        <taxon>Pucciniales</taxon>
        <taxon>Sphaerophragmiaceae</taxon>
        <taxon>Austropuccinia</taxon>
    </lineage>
</organism>
<protein>
    <recommendedName>
        <fullName evidence="2">CCHC-type domain-containing protein</fullName>
    </recommendedName>
</protein>
<dbReference type="InterPro" id="IPR001878">
    <property type="entry name" value="Znf_CCHC"/>
</dbReference>
<feature type="domain" description="CCHC-type" evidence="2">
    <location>
        <begin position="73"/>
        <end position="89"/>
    </location>
</feature>
<evidence type="ECO:0000313" key="4">
    <source>
        <dbReference type="Proteomes" id="UP000765509"/>
    </source>
</evidence>
<dbReference type="GO" id="GO:0003676">
    <property type="term" value="F:nucleic acid binding"/>
    <property type="evidence" value="ECO:0007669"/>
    <property type="project" value="InterPro"/>
</dbReference>
<dbReference type="GO" id="GO:0008270">
    <property type="term" value="F:zinc ion binding"/>
    <property type="evidence" value="ECO:0007669"/>
    <property type="project" value="InterPro"/>
</dbReference>
<evidence type="ECO:0000259" key="2">
    <source>
        <dbReference type="Pfam" id="PF00098"/>
    </source>
</evidence>
<keyword evidence="4" id="KW-1185">Reference proteome</keyword>
<dbReference type="Proteomes" id="UP000765509">
    <property type="component" value="Unassembled WGS sequence"/>
</dbReference>
<sequence length="92" mass="10668">MEYHNNFLQQNKLPKEKVLRIHWLGHPKEEEKSHSSVVIQFTDKTTAQQLLQGGLVFDGTFMRKMPYTPGPIQCFNCLKTGHQAHMCKEDPT</sequence>
<reference evidence="3" key="1">
    <citation type="submission" date="2021-03" db="EMBL/GenBank/DDBJ databases">
        <title>Draft genome sequence of rust myrtle Austropuccinia psidii MF-1, a brazilian biotype.</title>
        <authorList>
            <person name="Quecine M.C."/>
            <person name="Pachon D.M.R."/>
            <person name="Bonatelli M.L."/>
            <person name="Correr F.H."/>
            <person name="Franceschini L.M."/>
            <person name="Leite T.F."/>
            <person name="Margarido G.R.A."/>
            <person name="Almeida C.A."/>
            <person name="Ferrarezi J.A."/>
            <person name="Labate C.A."/>
        </authorList>
    </citation>
    <scope>NUCLEOTIDE SEQUENCE</scope>
    <source>
        <strain evidence="3">MF-1</strain>
    </source>
</reference>
<gene>
    <name evidence="3" type="ORF">O181_118128</name>
</gene>
<comment type="caution">
    <text evidence="3">The sequence shown here is derived from an EMBL/GenBank/DDBJ whole genome shotgun (WGS) entry which is preliminary data.</text>
</comment>
<dbReference type="Pfam" id="PF00098">
    <property type="entry name" value="zf-CCHC"/>
    <property type="match status" value="1"/>
</dbReference>
<dbReference type="SUPFAM" id="SSF57756">
    <property type="entry name" value="Retrovirus zinc finger-like domains"/>
    <property type="match status" value="1"/>
</dbReference>
<accession>A0A9Q3KBH4</accession>
<name>A0A9Q3KBH4_9BASI</name>
<dbReference type="GO" id="GO:0006397">
    <property type="term" value="P:mRNA processing"/>
    <property type="evidence" value="ECO:0007669"/>
    <property type="project" value="UniProtKB-KW"/>
</dbReference>